<dbReference type="InterPro" id="IPR029002">
    <property type="entry name" value="PLPC/GPLD1"/>
</dbReference>
<dbReference type="AlphaFoldDB" id="A0A4R7KAD0"/>
<evidence type="ECO:0000313" key="3">
    <source>
        <dbReference type="Proteomes" id="UP000295325"/>
    </source>
</evidence>
<reference evidence="2 3" key="1">
    <citation type="submission" date="2019-03" db="EMBL/GenBank/DDBJ databases">
        <title>Genomic Encyclopedia of Type Strains, Phase IV (KMG-IV): sequencing the most valuable type-strain genomes for metagenomic binning, comparative biology and taxonomic classification.</title>
        <authorList>
            <person name="Goeker M."/>
        </authorList>
    </citation>
    <scope>NUCLEOTIDE SEQUENCE [LARGE SCALE GENOMIC DNA]</scope>
    <source>
        <strain evidence="2 3">DSM 24455</strain>
    </source>
</reference>
<organism evidence="2 3">
    <name type="scientific">Fonticella tunisiensis</name>
    <dbReference type="NCBI Taxonomy" id="1096341"/>
    <lineage>
        <taxon>Bacteria</taxon>
        <taxon>Bacillati</taxon>
        <taxon>Bacillota</taxon>
        <taxon>Clostridia</taxon>
        <taxon>Eubacteriales</taxon>
        <taxon>Clostridiaceae</taxon>
        <taxon>Fonticella</taxon>
    </lineage>
</organism>
<keyword evidence="3" id="KW-1185">Reference proteome</keyword>
<evidence type="ECO:0000313" key="2">
    <source>
        <dbReference type="EMBL" id="TDT51325.1"/>
    </source>
</evidence>
<comment type="caution">
    <text evidence="2">The sequence shown here is derived from an EMBL/GenBank/DDBJ whole genome shotgun (WGS) entry which is preliminary data.</text>
</comment>
<dbReference type="OrthoDB" id="9810528at2"/>
<feature type="domain" description="Phospholipase C/D" evidence="1">
    <location>
        <begin position="6"/>
        <end position="161"/>
    </location>
</feature>
<dbReference type="RefSeq" id="WP_133628659.1">
    <property type="nucleotide sequence ID" value="NZ_SOAZ01000018.1"/>
</dbReference>
<dbReference type="Proteomes" id="UP000295325">
    <property type="component" value="Unassembled WGS sequence"/>
</dbReference>
<gene>
    <name evidence="2" type="ORF">EDD71_1189</name>
</gene>
<name>A0A4R7KAD0_9CLOT</name>
<evidence type="ECO:0000259" key="1">
    <source>
        <dbReference type="Pfam" id="PF00882"/>
    </source>
</evidence>
<dbReference type="EMBL" id="SOAZ01000018">
    <property type="protein sequence ID" value="TDT51325.1"/>
    <property type="molecule type" value="Genomic_DNA"/>
</dbReference>
<protein>
    <submittedName>
        <fullName evidence="2">Zinc dependent phospholipase C</fullName>
    </submittedName>
</protein>
<sequence>MPDVLTHILCAEEALQGIAKDEYKTYIDENQRLFNLGAQGPDIFFYHDIIPWKRRRHNIQSIGRLLHSKETGRFFIEGIKYLKNQSWERFKELFIYLSGFMCHFGLDSMAHPYIYYHGGVYNREKTETKIYRSYHKRLEIIIDTILLKEKKGIDSTAHPVYKEIDAGEKLPDAVVDFYRYILNSIYKKTTCSVTINEAYNDMKSALKLLHDPYGIKSCIFRALGNFSREAQYINSAMYSNKIDMGYDYMNSRHIPWSHPCDKNEVYNYSFYDIFSRAVRESRDMINASVEFIEGKIDVFALSKYFPNISYISGRSAEKDCKLRYYMPIFESR</sequence>
<proteinExistence type="predicted"/>
<dbReference type="Pfam" id="PF00882">
    <property type="entry name" value="Zn_dep_PLPC"/>
    <property type="match status" value="1"/>
</dbReference>
<accession>A0A4R7KAD0</accession>